<evidence type="ECO:0000313" key="12">
    <source>
        <dbReference type="EMBL" id="SSX29805.1"/>
    </source>
</evidence>
<dbReference type="OMA" id="GMFRGVN"/>
<reference evidence="11" key="1">
    <citation type="submission" date="2018-04" db="EMBL/GenBank/DDBJ databases">
        <authorList>
            <person name="Go L.Y."/>
            <person name="Mitchell J.A."/>
        </authorList>
    </citation>
    <scope>NUCLEOTIDE SEQUENCE</scope>
    <source>
        <tissue evidence="11">Whole organism</tissue>
    </source>
</reference>
<dbReference type="VEuPathDB" id="VectorBase:CSON001722"/>
<reference evidence="12" key="2">
    <citation type="submission" date="2018-07" db="EMBL/GenBank/DDBJ databases">
        <authorList>
            <person name="Quirk P.G."/>
            <person name="Krulwich T.A."/>
        </authorList>
    </citation>
    <scope>NUCLEOTIDE SEQUENCE</scope>
</reference>
<evidence type="ECO:0000256" key="6">
    <source>
        <dbReference type="ARBA" id="ARBA00022958"/>
    </source>
</evidence>
<dbReference type="FunFam" id="3.40.50.970:FF:000015">
    <property type="entry name" value="2-oxoisovalerate dehydrogenase subunit alpha"/>
    <property type="match status" value="1"/>
</dbReference>
<comment type="subcellular location">
    <subcellularLocation>
        <location evidence="2">Mitochondrion matrix</location>
    </subcellularLocation>
</comment>
<feature type="domain" description="Dehydrogenase E1 component" evidence="10">
    <location>
        <begin position="102"/>
        <end position="398"/>
    </location>
</feature>
<keyword evidence="8" id="KW-0496">Mitochondrion</keyword>
<sequence length="440" mass="50140">MALVRNLRQCIGKLKYRSSITNVQRYRCSTSLNNDENAQKDTQTSLFPGFTDAKYVSKLQITLPEQYEKIPIYRVMNKDGIIEDPSQDPNLSQETVTKMFRDMILLDTMDKILYESQRQGRISFYMTNFGEEAAQIGGAAALSNDDLIYAQYREAGILVWRGFTISQFVNQCFGNAEDEGKGKQMPVHYGSKRLNFVTISSPLGTQTPQAAGAAYALKLQKDNKRCVVTYFGEGASSEGDVHAAFNFSATLGCPLILFCRNNGYAISTPSHEQYKGDGIASRAAGYGIAAIRVDGTDIFAVYNAMKAAKEYVLKNNRPIVFECLAYRIGHHSTSDDSSAYRNTEELNVWNTVEHPINKLKNYMINREWWNEEEEKQFVKSVRKQILSQVNQSEKILKPDYKEMFNDVYYEMPSHLKEQMAELEEHIRDHAHHYPLKNFKG</sequence>
<dbReference type="PANTHER" id="PTHR43380">
    <property type="entry name" value="2-OXOISOVALERATE DEHYDROGENASE SUBUNIT ALPHA, MITOCHONDRIAL"/>
    <property type="match status" value="1"/>
</dbReference>
<evidence type="ECO:0000313" key="11">
    <source>
        <dbReference type="EMBL" id="SSX10083.1"/>
    </source>
</evidence>
<dbReference type="GO" id="GO:0046872">
    <property type="term" value="F:metal ion binding"/>
    <property type="evidence" value="ECO:0007669"/>
    <property type="project" value="UniProtKB-KW"/>
</dbReference>
<evidence type="ECO:0000256" key="3">
    <source>
        <dbReference type="ARBA" id="ARBA00008646"/>
    </source>
</evidence>
<keyword evidence="6" id="KW-0630">Potassium</keyword>
<dbReference type="InterPro" id="IPR050771">
    <property type="entry name" value="Alpha-ketoacid_DH_E1_comp"/>
</dbReference>
<name>A0A336KZ12_CULSO</name>
<comment type="catalytic activity">
    <reaction evidence="9">
        <text>N(6)-[(R)-lipoyl]-L-lysyl-[protein] + 3-methyl-2-oxobutanoate + H(+) = N(6)-[(R)-S(8)-2-methylpropanoyldihydrolipoyl]-L-lysyl-[protein] + CO2</text>
        <dbReference type="Rhea" id="RHEA:13457"/>
        <dbReference type="Rhea" id="RHEA-COMP:10474"/>
        <dbReference type="Rhea" id="RHEA-COMP:10497"/>
        <dbReference type="ChEBI" id="CHEBI:11851"/>
        <dbReference type="ChEBI" id="CHEBI:15378"/>
        <dbReference type="ChEBI" id="CHEBI:16526"/>
        <dbReference type="ChEBI" id="CHEBI:83099"/>
        <dbReference type="ChEBI" id="CHEBI:83142"/>
        <dbReference type="EC" id="1.2.4.4"/>
    </reaction>
</comment>
<evidence type="ECO:0000256" key="8">
    <source>
        <dbReference type="ARBA" id="ARBA00023128"/>
    </source>
</evidence>
<evidence type="ECO:0000256" key="4">
    <source>
        <dbReference type="ARBA" id="ARBA00022723"/>
    </source>
</evidence>
<evidence type="ECO:0000256" key="9">
    <source>
        <dbReference type="RuleBase" id="RU365014"/>
    </source>
</evidence>
<evidence type="ECO:0000256" key="2">
    <source>
        <dbReference type="ARBA" id="ARBA00004305"/>
    </source>
</evidence>
<comment type="similarity">
    <text evidence="3 9">Belongs to the BCKDHA family.</text>
</comment>
<protein>
    <recommendedName>
        <fullName evidence="9">2-oxoisovalerate dehydrogenase subunit alpha</fullName>
        <ecNumber evidence="9">1.2.4.4</ecNumber>
    </recommendedName>
    <alternativeName>
        <fullName evidence="9">Branched-chain alpha-keto acid dehydrogenase E1 component alpha chain</fullName>
    </alternativeName>
</protein>
<dbReference type="EMBL" id="UFQS01001276">
    <property type="protein sequence ID" value="SSX10083.1"/>
    <property type="molecule type" value="Genomic_DNA"/>
</dbReference>
<dbReference type="InterPro" id="IPR001017">
    <property type="entry name" value="DH_E1"/>
</dbReference>
<dbReference type="PANTHER" id="PTHR43380:SF1">
    <property type="entry name" value="2-OXOISOVALERATE DEHYDROGENASE SUBUNIT ALPHA, MITOCHONDRIAL"/>
    <property type="match status" value="1"/>
</dbReference>
<keyword evidence="7 9" id="KW-0560">Oxidoreductase</keyword>
<accession>A0A336KZ12</accession>
<dbReference type="GO" id="GO:0005759">
    <property type="term" value="C:mitochondrial matrix"/>
    <property type="evidence" value="ECO:0007669"/>
    <property type="project" value="UniProtKB-SubCell"/>
</dbReference>
<comment type="function">
    <text evidence="9">The branched-chain alpha-keto dehydrogenase complex catalyzes the overall conversion of alpha-keto acids to acyl-CoA and CO(2). It contains multiple copies of three enzymatic components: branched-chain alpha-keto acid decarboxylase (E1), lipoamide acyltransferase (E2) and lipoamide dehydrogenase (E3).</text>
</comment>
<keyword evidence="9" id="KW-0786">Thiamine pyrophosphate</keyword>
<dbReference type="Gene3D" id="3.40.50.970">
    <property type="match status" value="1"/>
</dbReference>
<comment type="cofactor">
    <cofactor evidence="1 9">
        <name>thiamine diphosphate</name>
        <dbReference type="ChEBI" id="CHEBI:58937"/>
    </cofactor>
</comment>
<dbReference type="GO" id="GO:0003863">
    <property type="term" value="F:branched-chain 2-oxo acid dehydrogenase activity"/>
    <property type="evidence" value="ECO:0007669"/>
    <property type="project" value="UniProtKB-EC"/>
</dbReference>
<keyword evidence="4" id="KW-0479">Metal-binding</keyword>
<evidence type="ECO:0000256" key="1">
    <source>
        <dbReference type="ARBA" id="ARBA00001964"/>
    </source>
</evidence>
<organism evidence="11">
    <name type="scientific">Culicoides sonorensis</name>
    <name type="common">Biting midge</name>
    <dbReference type="NCBI Taxonomy" id="179676"/>
    <lineage>
        <taxon>Eukaryota</taxon>
        <taxon>Metazoa</taxon>
        <taxon>Ecdysozoa</taxon>
        <taxon>Arthropoda</taxon>
        <taxon>Hexapoda</taxon>
        <taxon>Insecta</taxon>
        <taxon>Pterygota</taxon>
        <taxon>Neoptera</taxon>
        <taxon>Endopterygota</taxon>
        <taxon>Diptera</taxon>
        <taxon>Nematocera</taxon>
        <taxon>Chironomoidea</taxon>
        <taxon>Ceratopogonidae</taxon>
        <taxon>Ceratopogoninae</taxon>
        <taxon>Culicoides</taxon>
        <taxon>Monoculicoides</taxon>
    </lineage>
</organism>
<dbReference type="EC" id="1.2.4.4" evidence="9"/>
<dbReference type="AlphaFoldDB" id="A0A336KZ12"/>
<gene>
    <name evidence="11" type="primary">CSON001722</name>
</gene>
<dbReference type="InterPro" id="IPR029061">
    <property type="entry name" value="THDP-binding"/>
</dbReference>
<evidence type="ECO:0000256" key="7">
    <source>
        <dbReference type="ARBA" id="ARBA00023002"/>
    </source>
</evidence>
<keyword evidence="5" id="KW-0809">Transit peptide</keyword>
<dbReference type="EMBL" id="UFQT01001276">
    <property type="protein sequence ID" value="SSX29805.1"/>
    <property type="molecule type" value="Genomic_DNA"/>
</dbReference>
<proteinExistence type="inferred from homology"/>
<evidence type="ECO:0000259" key="10">
    <source>
        <dbReference type="Pfam" id="PF00676"/>
    </source>
</evidence>
<dbReference type="GO" id="GO:0009083">
    <property type="term" value="P:branched-chain amino acid catabolic process"/>
    <property type="evidence" value="ECO:0007669"/>
    <property type="project" value="TreeGrafter"/>
</dbReference>
<evidence type="ECO:0000256" key="5">
    <source>
        <dbReference type="ARBA" id="ARBA00022946"/>
    </source>
</evidence>
<dbReference type="SUPFAM" id="SSF52518">
    <property type="entry name" value="Thiamin diphosphate-binding fold (THDP-binding)"/>
    <property type="match status" value="1"/>
</dbReference>
<dbReference type="Pfam" id="PF00676">
    <property type="entry name" value="E1_dh"/>
    <property type="match status" value="1"/>
</dbReference>
<dbReference type="CDD" id="cd02000">
    <property type="entry name" value="TPP_E1_PDC_ADC_BCADC"/>
    <property type="match status" value="1"/>
</dbReference>